<evidence type="ECO:0000256" key="9">
    <source>
        <dbReference type="RuleBase" id="RU004016"/>
    </source>
</evidence>
<dbReference type="Gene3D" id="3.40.710.10">
    <property type="entry name" value="DD-peptidase/beta-lactamase superfamily"/>
    <property type="match status" value="1"/>
</dbReference>
<dbReference type="GO" id="GO:0008360">
    <property type="term" value="P:regulation of cell shape"/>
    <property type="evidence" value="ECO:0007669"/>
    <property type="project" value="UniProtKB-KW"/>
</dbReference>
<gene>
    <name evidence="12" type="ORF">H6A13_02545</name>
</gene>
<feature type="domain" description="Peptidase S11 D-alanyl-D-alanine carboxypeptidase A N-terminal" evidence="11">
    <location>
        <begin position="97"/>
        <end position="309"/>
    </location>
</feature>
<evidence type="ECO:0000256" key="4">
    <source>
        <dbReference type="ARBA" id="ARBA00022960"/>
    </source>
</evidence>
<feature type="active site" description="Proton acceptor" evidence="7">
    <location>
        <position position="106"/>
    </location>
</feature>
<dbReference type="GO" id="GO:0009002">
    <property type="term" value="F:serine-type D-Ala-D-Ala carboxypeptidase activity"/>
    <property type="evidence" value="ECO:0007669"/>
    <property type="project" value="InterPro"/>
</dbReference>
<keyword evidence="12" id="KW-0645">Protease</keyword>
<reference evidence="12" key="1">
    <citation type="submission" date="2020-08" db="EMBL/GenBank/DDBJ databases">
        <authorList>
            <person name="Cejkova D."/>
            <person name="Kubasova T."/>
            <person name="Jahodarova E."/>
            <person name="Rychlik I."/>
        </authorList>
    </citation>
    <scope>NUCLEOTIDE SEQUENCE</scope>
    <source>
        <strain evidence="12">An420c</strain>
    </source>
</reference>
<keyword evidence="6" id="KW-0961">Cell wall biogenesis/degradation</keyword>
<organism evidence="12 13">
    <name type="scientific">Mordavella massiliensis</name>
    <dbReference type="NCBI Taxonomy" id="1871024"/>
    <lineage>
        <taxon>Bacteria</taxon>
        <taxon>Bacillati</taxon>
        <taxon>Bacillota</taxon>
        <taxon>Clostridia</taxon>
        <taxon>Eubacteriales</taxon>
        <taxon>Clostridiaceae</taxon>
        <taxon>Mordavella</taxon>
    </lineage>
</organism>
<evidence type="ECO:0000313" key="13">
    <source>
        <dbReference type="Proteomes" id="UP000713880"/>
    </source>
</evidence>
<comment type="similarity">
    <text evidence="1 9">Belongs to the peptidase S11 family.</text>
</comment>
<dbReference type="InterPro" id="IPR012338">
    <property type="entry name" value="Beta-lactam/transpept-like"/>
</dbReference>
<dbReference type="SUPFAM" id="SSF56601">
    <property type="entry name" value="beta-lactamase/transpeptidase-like"/>
    <property type="match status" value="1"/>
</dbReference>
<keyword evidence="5" id="KW-0573">Peptidoglycan synthesis</keyword>
<dbReference type="InterPro" id="IPR018044">
    <property type="entry name" value="Peptidase_S11"/>
</dbReference>
<dbReference type="Proteomes" id="UP000713880">
    <property type="component" value="Unassembled WGS sequence"/>
</dbReference>
<dbReference type="EMBL" id="JACJLV010000005">
    <property type="protein sequence ID" value="MBM6825985.1"/>
    <property type="molecule type" value="Genomic_DNA"/>
</dbReference>
<dbReference type="AlphaFoldDB" id="A0A939BB41"/>
<evidence type="ECO:0000256" key="6">
    <source>
        <dbReference type="ARBA" id="ARBA00023316"/>
    </source>
</evidence>
<evidence type="ECO:0000313" key="12">
    <source>
        <dbReference type="EMBL" id="MBM6825985.1"/>
    </source>
</evidence>
<keyword evidence="2 10" id="KW-0732">Signal</keyword>
<feature type="binding site" evidence="8">
    <location>
        <position position="278"/>
    </location>
    <ligand>
        <name>substrate</name>
    </ligand>
</feature>
<evidence type="ECO:0000256" key="1">
    <source>
        <dbReference type="ARBA" id="ARBA00007164"/>
    </source>
</evidence>
<accession>A0A939BB41</accession>
<dbReference type="PRINTS" id="PR00725">
    <property type="entry name" value="DADACBPTASE1"/>
</dbReference>
<feature type="active site" evidence="7">
    <location>
        <position position="162"/>
    </location>
</feature>
<dbReference type="InterPro" id="IPR001967">
    <property type="entry name" value="Peptidase_S11_N"/>
</dbReference>
<evidence type="ECO:0000256" key="7">
    <source>
        <dbReference type="PIRSR" id="PIRSR618044-1"/>
    </source>
</evidence>
<protein>
    <submittedName>
        <fullName evidence="12">D-alanyl-D-alanine carboxypeptidase</fullName>
    </submittedName>
</protein>
<dbReference type="PANTHER" id="PTHR21581:SF33">
    <property type="entry name" value="D-ALANYL-D-ALANINE CARBOXYPEPTIDASE DACB"/>
    <property type="match status" value="1"/>
</dbReference>
<evidence type="ECO:0000256" key="8">
    <source>
        <dbReference type="PIRSR" id="PIRSR618044-2"/>
    </source>
</evidence>
<keyword evidence="4" id="KW-0133">Cell shape</keyword>
<dbReference type="Pfam" id="PF00768">
    <property type="entry name" value="Peptidase_S11"/>
    <property type="match status" value="1"/>
</dbReference>
<dbReference type="PANTHER" id="PTHR21581">
    <property type="entry name" value="D-ALANYL-D-ALANINE CARBOXYPEPTIDASE"/>
    <property type="match status" value="1"/>
</dbReference>
<feature type="chain" id="PRO_5038646456" evidence="10">
    <location>
        <begin position="22"/>
        <end position="338"/>
    </location>
</feature>
<name>A0A939BB41_9CLOT</name>
<reference evidence="12" key="2">
    <citation type="journal article" date="2021" name="Sci. Rep.">
        <title>The distribution of antibiotic resistance genes in chicken gut microbiota commensals.</title>
        <authorList>
            <person name="Juricova H."/>
            <person name="Matiasovicova J."/>
            <person name="Kubasova T."/>
            <person name="Cejkova D."/>
            <person name="Rychlik I."/>
        </authorList>
    </citation>
    <scope>NUCLEOTIDE SEQUENCE</scope>
    <source>
        <strain evidence="12">An420c</strain>
    </source>
</reference>
<evidence type="ECO:0000256" key="10">
    <source>
        <dbReference type="SAM" id="SignalP"/>
    </source>
</evidence>
<keyword evidence="13" id="KW-1185">Reference proteome</keyword>
<keyword evidence="3" id="KW-0378">Hydrolase</keyword>
<comment type="caution">
    <text evidence="12">The sequence shown here is derived from an EMBL/GenBank/DDBJ whole genome shotgun (WGS) entry which is preliminary data.</text>
</comment>
<dbReference type="GO" id="GO:0009252">
    <property type="term" value="P:peptidoglycan biosynthetic process"/>
    <property type="evidence" value="ECO:0007669"/>
    <property type="project" value="UniProtKB-KW"/>
</dbReference>
<feature type="active site" description="Acyl-ester intermediate" evidence="7">
    <location>
        <position position="103"/>
    </location>
</feature>
<dbReference type="GO" id="GO:0071555">
    <property type="term" value="P:cell wall organization"/>
    <property type="evidence" value="ECO:0007669"/>
    <property type="project" value="UniProtKB-KW"/>
</dbReference>
<evidence type="ECO:0000256" key="3">
    <source>
        <dbReference type="ARBA" id="ARBA00022801"/>
    </source>
</evidence>
<evidence type="ECO:0000256" key="5">
    <source>
        <dbReference type="ARBA" id="ARBA00022984"/>
    </source>
</evidence>
<keyword evidence="12" id="KW-0121">Carboxypeptidase</keyword>
<feature type="signal peptide" evidence="10">
    <location>
        <begin position="1"/>
        <end position="21"/>
    </location>
</feature>
<dbReference type="GO" id="GO:0006508">
    <property type="term" value="P:proteolysis"/>
    <property type="evidence" value="ECO:0007669"/>
    <property type="project" value="InterPro"/>
</dbReference>
<sequence length="338" mass="36360">MTGVKCIGKCFGSVAWILAGALCLTGCSLFEPDPVVTEYETQTYNKNIYRDHLFAEDLCVPDGNVEMTGAPDTSGLHAAALFDVEQAQTDFSYQVYDRLFPASTTKIMTALVAIESGDLSQTVTVSEAAAASSFAADESVCELELGDQLTLKDLLYGLLLCSGNDAAVAIAEAVGGDVETFVGMMNEKAEELMATSTHFVNPHGLHDENHYTTAYDLYLIFNECIKHEEFVQVISAQAYDPQITGADGNPRSVEWEPTNFYATGEASRPESVTLVGGKTGTTKLAGNCLILLSRDSSDQPYISVVMGADSKELLYQDMTTILNTLPADNQADGQQSSQ</sequence>
<evidence type="ECO:0000256" key="2">
    <source>
        <dbReference type="ARBA" id="ARBA00022729"/>
    </source>
</evidence>
<proteinExistence type="inferred from homology"/>
<evidence type="ECO:0000259" key="11">
    <source>
        <dbReference type="Pfam" id="PF00768"/>
    </source>
</evidence>